<dbReference type="Proteomes" id="UP000024001">
    <property type="component" value="Unassembled WGS sequence"/>
</dbReference>
<feature type="compositionally biased region" description="Low complexity" evidence="1">
    <location>
        <begin position="1"/>
        <end position="14"/>
    </location>
</feature>
<dbReference type="GO" id="GO:0000932">
    <property type="term" value="C:P-body"/>
    <property type="evidence" value="ECO:0007669"/>
    <property type="project" value="TreeGrafter"/>
</dbReference>
<sequence length="580" mass="61737">MSDVAADRAVGAGAEPDAAGARPSPISASAADRAIVRQSPERAGGADDDAEPPDVESSALVAMPISRESLLMPVTVCVRVMERLDGIEDSADRQRRPAYTDRVPSRRARLVSPAQSELKDALAALRDEFELPDGFPAEVNAEAEHAASTVSVEPAEPALADLRGIPFLTIDPAGSTDLDQAMHLERTDDGGGILHYAIADVPAFVAFGGAVDAEARRRGQTIYTPDGRIPLHPAVLSEDAASLLPDQDRRAYVWRFELDAGARPVATTLTRGVIRSRAQWSYVDAQAALDRGDAPDTVCHLVWFGDERARREIERGGASLNLPEIRVVTSAAGYALEADDGVPLEDANAQVSLLTGMAAAEIMIAGKVGILRTMPPASDEDITTFRAQTVGFGLPWREGVAYGEYLNDLPRTPTGRAIREHAAGLFRGAGYAAFDGELPELTLQAAIAAPYAHVTAPLRRLVDRWALLVCDALANGRDVPGEIRASLAEIPEAMERTSRVASQVDGAAVERVAAAVLASRQGEEFDAVILRRRENGARVALSDPPLETVVPGVDAEPGSTVRIRLVSVDVARGRSEFTRA</sequence>
<dbReference type="PANTHER" id="PTHR23355">
    <property type="entry name" value="RIBONUCLEASE"/>
    <property type="match status" value="1"/>
</dbReference>
<dbReference type="GO" id="GO:0000175">
    <property type="term" value="F:3'-5'-RNA exonuclease activity"/>
    <property type="evidence" value="ECO:0007669"/>
    <property type="project" value="TreeGrafter"/>
</dbReference>
<reference evidence="3 4" key="1">
    <citation type="submission" date="2014-03" db="EMBL/GenBank/DDBJ databases">
        <title>Draft Genome Sequences of 13 Willow Endophytes.</title>
        <authorList>
            <person name="Gan H.Y."/>
            <person name="Gan H.M."/>
            <person name="Savka M.A."/>
            <person name="Hudson A.O."/>
        </authorList>
    </citation>
    <scope>NUCLEOTIDE SEQUENCE [LARGE SCALE GENOMIC DNA]</scope>
    <source>
        <strain evidence="3 4">RIT293</strain>
    </source>
</reference>
<dbReference type="Pfam" id="PF00773">
    <property type="entry name" value="RNB"/>
    <property type="match status" value="1"/>
</dbReference>
<dbReference type="AlphaFoldDB" id="A0A031FRB1"/>
<dbReference type="SMART" id="SM00955">
    <property type="entry name" value="RNB"/>
    <property type="match status" value="1"/>
</dbReference>
<dbReference type="InterPro" id="IPR050180">
    <property type="entry name" value="RNR_Ribonuclease"/>
</dbReference>
<feature type="domain" description="RNB" evidence="2">
    <location>
        <begin position="159"/>
        <end position="476"/>
    </location>
</feature>
<accession>A0A031FRB1</accession>
<dbReference type="eggNOG" id="COG0557">
    <property type="taxonomic scope" value="Bacteria"/>
</dbReference>
<gene>
    <name evidence="3" type="ORF">BW34_01901</name>
</gene>
<comment type="caution">
    <text evidence="3">The sequence shown here is derived from an EMBL/GenBank/DDBJ whole genome shotgun (WGS) entry which is preliminary data.</text>
</comment>
<dbReference type="PANTHER" id="PTHR23355:SF42">
    <property type="entry name" value="RIBONUCLEASE II, CHLOROPLASTIC_MITOCHONDRIAL"/>
    <property type="match status" value="1"/>
</dbReference>
<dbReference type="EMBL" id="JFYO01000006">
    <property type="protein sequence ID" value="EZP26701.1"/>
    <property type="molecule type" value="Genomic_DNA"/>
</dbReference>
<dbReference type="GO" id="GO:0006402">
    <property type="term" value="P:mRNA catabolic process"/>
    <property type="evidence" value="ECO:0007669"/>
    <property type="project" value="TreeGrafter"/>
</dbReference>
<dbReference type="InterPro" id="IPR012340">
    <property type="entry name" value="NA-bd_OB-fold"/>
</dbReference>
<name>A0A031FRB1_9MICO</name>
<proteinExistence type="predicted"/>
<dbReference type="GO" id="GO:0003723">
    <property type="term" value="F:RNA binding"/>
    <property type="evidence" value="ECO:0007669"/>
    <property type="project" value="InterPro"/>
</dbReference>
<evidence type="ECO:0000313" key="3">
    <source>
        <dbReference type="EMBL" id="EZP26701.1"/>
    </source>
</evidence>
<feature type="region of interest" description="Disordered" evidence="1">
    <location>
        <begin position="1"/>
        <end position="56"/>
    </location>
</feature>
<evidence type="ECO:0000259" key="2">
    <source>
        <dbReference type="SMART" id="SM00955"/>
    </source>
</evidence>
<organism evidence="3 4">
    <name type="scientific">Microbacterium oleivorans</name>
    <dbReference type="NCBI Taxonomy" id="273677"/>
    <lineage>
        <taxon>Bacteria</taxon>
        <taxon>Bacillati</taxon>
        <taxon>Actinomycetota</taxon>
        <taxon>Actinomycetes</taxon>
        <taxon>Micrococcales</taxon>
        <taxon>Microbacteriaceae</taxon>
        <taxon>Microbacterium</taxon>
    </lineage>
</organism>
<keyword evidence="4" id="KW-1185">Reference proteome</keyword>
<dbReference type="PATRIC" id="fig|273677.3.peg.1885"/>
<dbReference type="SUPFAM" id="SSF50249">
    <property type="entry name" value="Nucleic acid-binding proteins"/>
    <property type="match status" value="1"/>
</dbReference>
<protein>
    <submittedName>
        <fullName evidence="3">RNB-like protein</fullName>
    </submittedName>
</protein>
<dbReference type="InterPro" id="IPR040596">
    <property type="entry name" value="RNase_II_C_S1"/>
</dbReference>
<evidence type="ECO:0000256" key="1">
    <source>
        <dbReference type="SAM" id="MobiDB-lite"/>
    </source>
</evidence>
<evidence type="ECO:0000313" key="4">
    <source>
        <dbReference type="Proteomes" id="UP000024001"/>
    </source>
</evidence>
<dbReference type="InterPro" id="IPR001900">
    <property type="entry name" value="RNase_II/R"/>
</dbReference>
<dbReference type="Pfam" id="PF18614">
    <property type="entry name" value="RNase_II_C_S1"/>
    <property type="match status" value="1"/>
</dbReference>